<protein>
    <submittedName>
        <fullName evidence="2">Uncharacterized protein</fullName>
    </submittedName>
</protein>
<dbReference type="AlphaFoldDB" id="A0A8D9E9F6"/>
<keyword evidence="1" id="KW-0732">Signal</keyword>
<evidence type="ECO:0000313" key="2">
    <source>
        <dbReference type="EMBL" id="CAG6745633.1"/>
    </source>
</evidence>
<accession>A0A8D9E9F6</accession>
<proteinExistence type="predicted"/>
<feature type="chain" id="PRO_5034801885" evidence="1">
    <location>
        <begin position="16"/>
        <end position="99"/>
    </location>
</feature>
<reference evidence="2" key="1">
    <citation type="submission" date="2021-05" db="EMBL/GenBank/DDBJ databases">
        <authorList>
            <person name="Alioto T."/>
            <person name="Alioto T."/>
            <person name="Gomez Garrido J."/>
        </authorList>
    </citation>
    <scope>NUCLEOTIDE SEQUENCE</scope>
</reference>
<name>A0A8D9E9F6_9HEMI</name>
<evidence type="ECO:0000256" key="1">
    <source>
        <dbReference type="SAM" id="SignalP"/>
    </source>
</evidence>
<sequence length="99" mass="11846">MTIFMLLVLFSDTIPNFIKLGPERPYRRTANDYFWDHFWEPKNLYPVQPIWPTIDINVRLNKESMITYQGIFQFYENRSTGFCASETKICFAITFALDF</sequence>
<dbReference type="EMBL" id="HBUF01505646">
    <property type="protein sequence ID" value="CAG6745633.1"/>
    <property type="molecule type" value="Transcribed_RNA"/>
</dbReference>
<organism evidence="2">
    <name type="scientific">Cacopsylla melanoneura</name>
    <dbReference type="NCBI Taxonomy" id="428564"/>
    <lineage>
        <taxon>Eukaryota</taxon>
        <taxon>Metazoa</taxon>
        <taxon>Ecdysozoa</taxon>
        <taxon>Arthropoda</taxon>
        <taxon>Hexapoda</taxon>
        <taxon>Insecta</taxon>
        <taxon>Pterygota</taxon>
        <taxon>Neoptera</taxon>
        <taxon>Paraneoptera</taxon>
        <taxon>Hemiptera</taxon>
        <taxon>Sternorrhyncha</taxon>
        <taxon>Psylloidea</taxon>
        <taxon>Psyllidae</taxon>
        <taxon>Psyllinae</taxon>
        <taxon>Cacopsylla</taxon>
    </lineage>
</organism>
<feature type="signal peptide" evidence="1">
    <location>
        <begin position="1"/>
        <end position="15"/>
    </location>
</feature>